<dbReference type="RefSeq" id="WP_354696143.1">
    <property type="nucleotide sequence ID" value="NZ_JAZHOG010000010.1"/>
</dbReference>
<feature type="chain" id="PRO_5043567024" evidence="3">
    <location>
        <begin position="37"/>
        <end position="381"/>
    </location>
</feature>
<feature type="domain" description="CzcB-like barrel-sandwich hybrid" evidence="5">
    <location>
        <begin position="85"/>
        <end position="224"/>
    </location>
</feature>
<dbReference type="Gene3D" id="2.40.420.20">
    <property type="match status" value="1"/>
</dbReference>
<dbReference type="InterPro" id="IPR006143">
    <property type="entry name" value="RND_pump_MFP"/>
</dbReference>
<dbReference type="GO" id="GO:0022857">
    <property type="term" value="F:transmembrane transporter activity"/>
    <property type="evidence" value="ECO:0007669"/>
    <property type="project" value="InterPro"/>
</dbReference>
<dbReference type="GO" id="GO:0060003">
    <property type="term" value="P:copper ion export"/>
    <property type="evidence" value="ECO:0007669"/>
    <property type="project" value="TreeGrafter"/>
</dbReference>
<dbReference type="GO" id="GO:0030313">
    <property type="term" value="C:cell envelope"/>
    <property type="evidence" value="ECO:0007669"/>
    <property type="project" value="TreeGrafter"/>
</dbReference>
<dbReference type="Pfam" id="PF25973">
    <property type="entry name" value="BSH_CzcB"/>
    <property type="match status" value="1"/>
</dbReference>
<dbReference type="GO" id="GO:0015679">
    <property type="term" value="P:plasma membrane copper ion transport"/>
    <property type="evidence" value="ECO:0007669"/>
    <property type="project" value="TreeGrafter"/>
</dbReference>
<keyword evidence="8" id="KW-1185">Reference proteome</keyword>
<evidence type="ECO:0000256" key="3">
    <source>
        <dbReference type="SAM" id="SignalP"/>
    </source>
</evidence>
<evidence type="ECO:0000259" key="4">
    <source>
        <dbReference type="Pfam" id="PF25954"/>
    </source>
</evidence>
<dbReference type="InterPro" id="IPR058649">
    <property type="entry name" value="CzcB_C"/>
</dbReference>
<reference evidence="7 8" key="1">
    <citation type="submission" date="2024-02" db="EMBL/GenBank/DDBJ databases">
        <title>A novel Wenzhouxiangellaceae bacterium, isolated from coastal sediments.</title>
        <authorList>
            <person name="Du Z.-J."/>
            <person name="Ye Y.-Q."/>
            <person name="Zhang X.-Y."/>
        </authorList>
    </citation>
    <scope>NUCLEOTIDE SEQUENCE [LARGE SCALE GENOMIC DNA]</scope>
    <source>
        <strain evidence="7 8">CH-27</strain>
    </source>
</reference>
<dbReference type="PANTHER" id="PTHR30097">
    <property type="entry name" value="CATION EFFLUX SYSTEM PROTEIN CUSB"/>
    <property type="match status" value="1"/>
</dbReference>
<feature type="signal peptide" evidence="3">
    <location>
        <begin position="1"/>
        <end position="36"/>
    </location>
</feature>
<comment type="caution">
    <text evidence="7">The sequence shown here is derived from an EMBL/GenBank/DDBJ whole genome shotgun (WGS) entry which is preliminary data.</text>
</comment>
<name>A0AAW9RIK0_9GAMM</name>
<comment type="similarity">
    <text evidence="1">Belongs to the membrane fusion protein (MFP) (TC 8.A.1) family.</text>
</comment>
<feature type="domain" description="CusB-like beta-barrel" evidence="4">
    <location>
        <begin position="228"/>
        <end position="299"/>
    </location>
</feature>
<dbReference type="Pfam" id="PF25975">
    <property type="entry name" value="CzcB_C"/>
    <property type="match status" value="1"/>
</dbReference>
<evidence type="ECO:0000259" key="6">
    <source>
        <dbReference type="Pfam" id="PF25975"/>
    </source>
</evidence>
<organism evidence="7 8">
    <name type="scientific">Elongatibacter sediminis</name>
    <dbReference type="NCBI Taxonomy" id="3119006"/>
    <lineage>
        <taxon>Bacteria</taxon>
        <taxon>Pseudomonadati</taxon>
        <taxon>Pseudomonadota</taxon>
        <taxon>Gammaproteobacteria</taxon>
        <taxon>Chromatiales</taxon>
        <taxon>Wenzhouxiangellaceae</taxon>
        <taxon>Elongatibacter</taxon>
    </lineage>
</organism>
<dbReference type="Gene3D" id="2.40.50.100">
    <property type="match status" value="1"/>
</dbReference>
<dbReference type="SUPFAM" id="SSF111369">
    <property type="entry name" value="HlyD-like secretion proteins"/>
    <property type="match status" value="1"/>
</dbReference>
<dbReference type="GO" id="GO:0016020">
    <property type="term" value="C:membrane"/>
    <property type="evidence" value="ECO:0007669"/>
    <property type="project" value="InterPro"/>
</dbReference>
<sequence>MTGTRQPKFPENFKMKIITSAVMSLLVCFGPSFVFAQEDHAEEEASLVFTSEELAAAGITVATVSVESLRETLRIPAEVQTNAYQTARVTPRIQAQVVNRHAQLGDHIERGQSLVTLSSVVMAEAQGELIVADREWQRVSSLGRKAVGESRYIEAEVARQQAFAKVIAYGMQDEQALDLLQPGNATKAVGNFDLLSPIAGTVLMDRFVTGELIEPGRVLFEISDESVLWVEGGLTSNNLANVEIGDPARVSVNGSDWFDGHVVQLDHQLNETTRTQAVRIAVDNLSDSLHPGQFAEAEITIGPGTPQIAVPNSALTLVKGFPVVFKLEDGDEFHPDLVEIGQVIGDWTVINEGIEAGDEIAVEGIFHLKSLLLKSSIGDAH</sequence>
<feature type="domain" description="CzcB-like C-terminal circularly permuted SH3-like" evidence="6">
    <location>
        <begin position="308"/>
        <end position="369"/>
    </location>
</feature>
<dbReference type="InterPro" id="IPR058647">
    <property type="entry name" value="BSH_CzcB-like"/>
</dbReference>
<evidence type="ECO:0000256" key="2">
    <source>
        <dbReference type="ARBA" id="ARBA00022448"/>
    </source>
</evidence>
<gene>
    <name evidence="7" type="ORF">V3330_14390</name>
</gene>
<dbReference type="Gene3D" id="1.10.287.470">
    <property type="entry name" value="Helix hairpin bin"/>
    <property type="match status" value="1"/>
</dbReference>
<dbReference type="InterPro" id="IPR058792">
    <property type="entry name" value="Beta-barrel_RND_2"/>
</dbReference>
<evidence type="ECO:0000256" key="1">
    <source>
        <dbReference type="ARBA" id="ARBA00009477"/>
    </source>
</evidence>
<dbReference type="Proteomes" id="UP001359886">
    <property type="component" value="Unassembled WGS sequence"/>
</dbReference>
<keyword evidence="3" id="KW-0732">Signal</keyword>
<dbReference type="EMBL" id="JAZHOG010000010">
    <property type="protein sequence ID" value="MEJ8568819.1"/>
    <property type="molecule type" value="Genomic_DNA"/>
</dbReference>
<dbReference type="PANTHER" id="PTHR30097:SF4">
    <property type="entry name" value="SLR6042 PROTEIN"/>
    <property type="match status" value="1"/>
</dbReference>
<dbReference type="NCBIfam" id="TIGR01730">
    <property type="entry name" value="RND_mfp"/>
    <property type="match status" value="1"/>
</dbReference>
<dbReference type="InterPro" id="IPR051909">
    <property type="entry name" value="MFP_Cation_Efflux"/>
</dbReference>
<evidence type="ECO:0000313" key="8">
    <source>
        <dbReference type="Proteomes" id="UP001359886"/>
    </source>
</evidence>
<proteinExistence type="inferred from homology"/>
<protein>
    <submittedName>
        <fullName evidence="7">Efflux RND transporter periplasmic adaptor subunit</fullName>
    </submittedName>
</protein>
<dbReference type="FunFam" id="2.40.30.170:FF:000010">
    <property type="entry name" value="Efflux RND transporter periplasmic adaptor subunit"/>
    <property type="match status" value="1"/>
</dbReference>
<accession>A0AAW9RIK0</accession>
<evidence type="ECO:0000259" key="5">
    <source>
        <dbReference type="Pfam" id="PF25973"/>
    </source>
</evidence>
<dbReference type="Gene3D" id="2.40.30.170">
    <property type="match status" value="1"/>
</dbReference>
<dbReference type="Pfam" id="PF25954">
    <property type="entry name" value="Beta-barrel_RND_2"/>
    <property type="match status" value="1"/>
</dbReference>
<evidence type="ECO:0000313" key="7">
    <source>
        <dbReference type="EMBL" id="MEJ8568819.1"/>
    </source>
</evidence>
<dbReference type="AlphaFoldDB" id="A0AAW9RIK0"/>
<keyword evidence="2" id="KW-0813">Transport</keyword>